<dbReference type="Gene3D" id="3.40.50.300">
    <property type="entry name" value="P-loop containing nucleotide triphosphate hydrolases"/>
    <property type="match status" value="1"/>
</dbReference>
<dbReference type="InterPro" id="IPR003593">
    <property type="entry name" value="AAA+_ATPase"/>
</dbReference>
<keyword evidence="5" id="KW-1185">Reference proteome</keyword>
<dbReference type="InterPro" id="IPR027417">
    <property type="entry name" value="P-loop_NTPase"/>
</dbReference>
<dbReference type="Proteomes" id="UP000005233">
    <property type="component" value="Chromosome"/>
</dbReference>
<dbReference type="OrthoDB" id="24581at2157"/>
<dbReference type="Pfam" id="PF07726">
    <property type="entry name" value="AAA_3"/>
    <property type="match status" value="1"/>
</dbReference>
<dbReference type="EMBL" id="CP003243">
    <property type="protein sequence ID" value="AFD00169.1"/>
    <property type="molecule type" value="Genomic_DNA"/>
</dbReference>
<keyword evidence="4" id="KW-0378">Hydrolase</keyword>
<feature type="domain" description="AAA+ ATPase" evidence="3">
    <location>
        <begin position="47"/>
        <end position="188"/>
    </location>
</feature>
<accession>H8I4J0</accession>
<keyword evidence="1" id="KW-0547">Nucleotide-binding</keyword>
<dbReference type="SMART" id="SM00382">
    <property type="entry name" value="AAA"/>
    <property type="match status" value="1"/>
</dbReference>
<dbReference type="PANTHER" id="PTHR42759">
    <property type="entry name" value="MOXR FAMILY PROTEIN"/>
    <property type="match status" value="1"/>
</dbReference>
<dbReference type="EC" id="3.6.3.-" evidence="4"/>
<proteinExistence type="predicted"/>
<evidence type="ECO:0000259" key="3">
    <source>
        <dbReference type="SMART" id="SM00382"/>
    </source>
</evidence>
<dbReference type="InterPro" id="IPR050764">
    <property type="entry name" value="CbbQ/NirQ/NorQ/GpvN"/>
</dbReference>
<dbReference type="GO" id="GO:0005524">
    <property type="term" value="F:ATP binding"/>
    <property type="evidence" value="ECO:0007669"/>
    <property type="project" value="UniProtKB-KW"/>
</dbReference>
<dbReference type="PIRSF" id="PIRSF002849">
    <property type="entry name" value="AAA_ATPase_chaperone_MoxR_prd"/>
    <property type="match status" value="1"/>
</dbReference>
<evidence type="ECO:0000313" key="4">
    <source>
        <dbReference type="EMBL" id="AFD00169.1"/>
    </source>
</evidence>
<dbReference type="HOGENOM" id="CLU_034716_2_0_2"/>
<dbReference type="InterPro" id="IPR041628">
    <property type="entry name" value="ChlI/MoxR_AAA_lid"/>
</dbReference>
<dbReference type="Pfam" id="PF17863">
    <property type="entry name" value="AAA_lid_2"/>
    <property type="match status" value="1"/>
</dbReference>
<dbReference type="InterPro" id="IPR011703">
    <property type="entry name" value="ATPase_AAA-3"/>
</dbReference>
<dbReference type="eggNOG" id="arCOG00434">
    <property type="taxonomic scope" value="Archaea"/>
</dbReference>
<evidence type="ECO:0000256" key="2">
    <source>
        <dbReference type="ARBA" id="ARBA00022840"/>
    </source>
</evidence>
<dbReference type="SUPFAM" id="SSF52540">
    <property type="entry name" value="P-loop containing nucleoside triphosphate hydrolases"/>
    <property type="match status" value="1"/>
</dbReference>
<protein>
    <submittedName>
        <fullName evidence="4">MoxR-like ATPase</fullName>
        <ecNumber evidence="4">3.6.3.-</ecNumber>
    </submittedName>
</protein>
<dbReference type="GeneID" id="11971545"/>
<reference evidence="4 5" key="1">
    <citation type="journal article" date="2012" name="J. Bacteriol.">
        <title>Complete genome sequence of a thermophilic methanogen, Methanocella conradii HZ254, isolated from Chinese rice field soil.</title>
        <authorList>
            <person name="Lu Z."/>
            <person name="Lu Y."/>
        </authorList>
    </citation>
    <scope>NUCLEOTIDE SEQUENCE [LARGE SCALE GENOMIC DNA]</scope>
    <source>
        <strain evidence="5">DSM 24694 / JCM 17849 / CGMCC 1.5162 / HZ254</strain>
    </source>
</reference>
<dbReference type="STRING" id="1041930.Mtc_1415"/>
<dbReference type="KEGG" id="mez:Mtc_1415"/>
<dbReference type="GO" id="GO:0016887">
    <property type="term" value="F:ATP hydrolysis activity"/>
    <property type="evidence" value="ECO:0007669"/>
    <property type="project" value="InterPro"/>
</dbReference>
<dbReference type="FunFam" id="3.40.50.300:FF:000640">
    <property type="entry name" value="MoxR family ATPase"/>
    <property type="match status" value="1"/>
</dbReference>
<keyword evidence="2" id="KW-0067">ATP-binding</keyword>
<dbReference type="AlphaFoldDB" id="H8I4J0"/>
<evidence type="ECO:0000256" key="1">
    <source>
        <dbReference type="ARBA" id="ARBA00022741"/>
    </source>
</evidence>
<dbReference type="PANTHER" id="PTHR42759:SF1">
    <property type="entry name" value="MAGNESIUM-CHELATASE SUBUNIT CHLD"/>
    <property type="match status" value="1"/>
</dbReference>
<sequence length="322" mass="35867">MAIEINEKTSMDFTGFNLMVSSVMGQMRRAIIGKESLIMDIFTALLAEGNILLEGVPGVAKTTVAKAFATAMGLDFKRIQFVPDILPSDITGSSIFDQKSGEFRVRRGPIFTNILLVDEINRASPKIQSALLEAMEEKQVSIDGVSYPLQEPFMVIATQNPIDITGTFTLPEAQVDRFMFKINLEYPREDEELTILKIKNLESADIVEKALDKEKVKAMIDMVKSVYVDVKVMEYIKDLVLASRKHEKLLLGGSPRASISLLKASKAVAALNGRGYVTPDDIKQLAPKVFNHRLILKPEYEQEGVRPQDIVEDLLSTVKVPY</sequence>
<dbReference type="Gene3D" id="1.10.8.80">
    <property type="entry name" value="Magnesium chelatase subunit I, C-Terminal domain"/>
    <property type="match status" value="1"/>
</dbReference>
<gene>
    <name evidence="4" type="ordered locus">Mtc_1415</name>
</gene>
<evidence type="ECO:0000313" key="5">
    <source>
        <dbReference type="Proteomes" id="UP000005233"/>
    </source>
</evidence>
<dbReference type="RefSeq" id="WP_014406006.1">
    <property type="nucleotide sequence ID" value="NC_017034.1"/>
</dbReference>
<name>H8I4J0_METCZ</name>
<organism evidence="4 5">
    <name type="scientific">Methanocella conradii (strain DSM 24694 / JCM 17849 / CGMCC 1.5162 / HZ254)</name>
    <dbReference type="NCBI Taxonomy" id="1041930"/>
    <lineage>
        <taxon>Archaea</taxon>
        <taxon>Methanobacteriati</taxon>
        <taxon>Methanobacteriota</taxon>
        <taxon>Stenosarchaea group</taxon>
        <taxon>Methanomicrobia</taxon>
        <taxon>Methanocellales</taxon>
        <taxon>Methanocellaceae</taxon>
        <taxon>Methanocella</taxon>
    </lineage>
</organism>